<gene>
    <name evidence="2" type="ORF">NDU88_006179</name>
</gene>
<feature type="region of interest" description="Disordered" evidence="1">
    <location>
        <begin position="1"/>
        <end position="25"/>
    </location>
</feature>
<dbReference type="AlphaFoldDB" id="A0AAV7N044"/>
<comment type="caution">
    <text evidence="2">The sequence shown here is derived from an EMBL/GenBank/DDBJ whole genome shotgun (WGS) entry which is preliminary data.</text>
</comment>
<dbReference type="Proteomes" id="UP001066276">
    <property type="component" value="Chromosome 9"/>
</dbReference>
<name>A0AAV7N044_PLEWA</name>
<protein>
    <submittedName>
        <fullName evidence="2">Uncharacterized protein</fullName>
    </submittedName>
</protein>
<dbReference type="EMBL" id="JANPWB010000013">
    <property type="protein sequence ID" value="KAJ1108809.1"/>
    <property type="molecule type" value="Genomic_DNA"/>
</dbReference>
<evidence type="ECO:0000313" key="2">
    <source>
        <dbReference type="EMBL" id="KAJ1108809.1"/>
    </source>
</evidence>
<accession>A0AAV7N044</accession>
<organism evidence="2 3">
    <name type="scientific">Pleurodeles waltl</name>
    <name type="common">Iberian ribbed newt</name>
    <dbReference type="NCBI Taxonomy" id="8319"/>
    <lineage>
        <taxon>Eukaryota</taxon>
        <taxon>Metazoa</taxon>
        <taxon>Chordata</taxon>
        <taxon>Craniata</taxon>
        <taxon>Vertebrata</taxon>
        <taxon>Euteleostomi</taxon>
        <taxon>Amphibia</taxon>
        <taxon>Batrachia</taxon>
        <taxon>Caudata</taxon>
        <taxon>Salamandroidea</taxon>
        <taxon>Salamandridae</taxon>
        <taxon>Pleurodelinae</taxon>
        <taxon>Pleurodeles</taxon>
    </lineage>
</organism>
<sequence>MANLSGGRLRTPAPGSYRAPNSGRCGPRVALANKTTQDMVCAKQAGNTDADDGVPRGHLQVRYVGTP</sequence>
<reference evidence="2" key="1">
    <citation type="journal article" date="2022" name="bioRxiv">
        <title>Sequencing and chromosome-scale assembly of the giantPleurodeles waltlgenome.</title>
        <authorList>
            <person name="Brown T."/>
            <person name="Elewa A."/>
            <person name="Iarovenko S."/>
            <person name="Subramanian E."/>
            <person name="Araus A.J."/>
            <person name="Petzold A."/>
            <person name="Susuki M."/>
            <person name="Suzuki K.-i.T."/>
            <person name="Hayashi T."/>
            <person name="Toyoda A."/>
            <person name="Oliveira C."/>
            <person name="Osipova E."/>
            <person name="Leigh N.D."/>
            <person name="Simon A."/>
            <person name="Yun M.H."/>
        </authorList>
    </citation>
    <scope>NUCLEOTIDE SEQUENCE</scope>
    <source>
        <strain evidence="2">20211129_DDA</strain>
        <tissue evidence="2">Liver</tissue>
    </source>
</reference>
<evidence type="ECO:0000256" key="1">
    <source>
        <dbReference type="SAM" id="MobiDB-lite"/>
    </source>
</evidence>
<proteinExistence type="predicted"/>
<keyword evidence="3" id="KW-1185">Reference proteome</keyword>
<evidence type="ECO:0000313" key="3">
    <source>
        <dbReference type="Proteomes" id="UP001066276"/>
    </source>
</evidence>